<evidence type="ECO:0000313" key="2">
    <source>
        <dbReference type="Proteomes" id="UP000004344"/>
    </source>
</evidence>
<sequence length="48" mass="5560">MELDVQTKKCIRTLRAERLYEGMNIYGVTGITQAQKSTWLELGTVEER</sequence>
<reference evidence="1 2" key="1">
    <citation type="submission" date="2011-09" db="EMBL/GenBank/DDBJ databases">
        <title>The draft genome of Fischerella sp. JSC-11.</title>
        <authorList>
            <consortium name="US DOE Joint Genome Institute (JGI-PGF)"/>
            <person name="Lucas S."/>
            <person name="Han J."/>
            <person name="Lapidus A."/>
            <person name="Cheng J.-F."/>
            <person name="Goodwin L."/>
            <person name="Pitluck S."/>
            <person name="Peters L."/>
            <person name="Land M.L."/>
            <person name="Hauser L."/>
            <person name="Sarkisova S."/>
            <person name="Bryant D.A."/>
            <person name="Brown I."/>
            <person name="Woyke T.J."/>
        </authorList>
    </citation>
    <scope>NUCLEOTIDE SEQUENCE [LARGE SCALE GENOMIC DNA]</scope>
    <source>
        <strain evidence="1 2">JSC-11</strain>
    </source>
</reference>
<dbReference type="PATRIC" id="fig|741277.3.peg.1099"/>
<name>G6FPZ2_9CYAN</name>
<organism evidence="1 2">
    <name type="scientific">Fischerella thermalis JSC-11</name>
    <dbReference type="NCBI Taxonomy" id="741277"/>
    <lineage>
        <taxon>Bacteria</taxon>
        <taxon>Bacillati</taxon>
        <taxon>Cyanobacteriota</taxon>
        <taxon>Cyanophyceae</taxon>
        <taxon>Nostocales</taxon>
        <taxon>Hapalosiphonaceae</taxon>
        <taxon>Fischerella</taxon>
    </lineage>
</organism>
<dbReference type="AlphaFoldDB" id="G6FPZ2"/>
<evidence type="ECO:0000313" key="1">
    <source>
        <dbReference type="EMBL" id="EHC17877.1"/>
    </source>
</evidence>
<protein>
    <submittedName>
        <fullName evidence="1">WD repeat-containing protein</fullName>
    </submittedName>
</protein>
<keyword evidence="2" id="KW-1185">Reference proteome</keyword>
<accession>G6FPZ2</accession>
<proteinExistence type="predicted"/>
<dbReference type="EMBL" id="AGIZ01000003">
    <property type="protein sequence ID" value="EHC17877.1"/>
    <property type="molecule type" value="Genomic_DNA"/>
</dbReference>
<gene>
    <name evidence="1" type="ORF">FJSC11DRAFT_0939</name>
</gene>
<comment type="caution">
    <text evidence="1">The sequence shown here is derived from an EMBL/GenBank/DDBJ whole genome shotgun (WGS) entry which is preliminary data.</text>
</comment>
<dbReference type="Proteomes" id="UP000004344">
    <property type="component" value="Unassembled WGS sequence"/>
</dbReference>